<dbReference type="SUPFAM" id="SSF55729">
    <property type="entry name" value="Acyl-CoA N-acyltransferases (Nat)"/>
    <property type="match status" value="1"/>
</dbReference>
<dbReference type="RefSeq" id="WP_144913417.1">
    <property type="nucleotide sequence ID" value="NZ_VLLI01000007.1"/>
</dbReference>
<dbReference type="EMBL" id="VLLI01000007">
    <property type="protein sequence ID" value="TWI99483.1"/>
    <property type="molecule type" value="Genomic_DNA"/>
</dbReference>
<proteinExistence type="predicted"/>
<sequence>MNNEIKIRPANINDLPGIKKLVTENLLSFGFNYDNGGSESDLENFAEVYQQPGSKFFVIYDGTDILGTVGLVKISDDVVKLRKMYVNSRLRDKGYGLDLLRTVVSEAKLLGYLVIRLETVHAMHRAIRLYTNFGFSAIPGEPDSKRCDITMELIL</sequence>
<accession>A0A562U160</accession>
<name>A0A562U160_9SPHI</name>
<dbReference type="GO" id="GO:0016747">
    <property type="term" value="F:acyltransferase activity, transferring groups other than amino-acyl groups"/>
    <property type="evidence" value="ECO:0007669"/>
    <property type="project" value="InterPro"/>
</dbReference>
<keyword evidence="2" id="KW-0808">Transferase</keyword>
<dbReference type="AlphaFoldDB" id="A0A562U160"/>
<dbReference type="PANTHER" id="PTHR43305">
    <property type="entry name" value="FAMILY N-ACETYLTRANSFERASE, PUTATIVE (AFU_ORTHOLOGUE AFUA_2G01380)-RELATED"/>
    <property type="match status" value="1"/>
</dbReference>
<dbReference type="CDD" id="cd04301">
    <property type="entry name" value="NAT_SF"/>
    <property type="match status" value="1"/>
</dbReference>
<dbReference type="OrthoDB" id="9799681at2"/>
<evidence type="ECO:0000313" key="3">
    <source>
        <dbReference type="Proteomes" id="UP000317010"/>
    </source>
</evidence>
<keyword evidence="3" id="KW-1185">Reference proteome</keyword>
<comment type="caution">
    <text evidence="2">The sequence shown here is derived from an EMBL/GenBank/DDBJ whole genome shotgun (WGS) entry which is preliminary data.</text>
</comment>
<dbReference type="Pfam" id="PF00583">
    <property type="entry name" value="Acetyltransf_1"/>
    <property type="match status" value="1"/>
</dbReference>
<evidence type="ECO:0000259" key="1">
    <source>
        <dbReference type="PROSITE" id="PS51186"/>
    </source>
</evidence>
<dbReference type="InterPro" id="IPR000182">
    <property type="entry name" value="GNAT_dom"/>
</dbReference>
<dbReference type="InterPro" id="IPR016181">
    <property type="entry name" value="Acyl_CoA_acyltransferase"/>
</dbReference>
<evidence type="ECO:0000313" key="2">
    <source>
        <dbReference type="EMBL" id="TWI99483.1"/>
    </source>
</evidence>
<feature type="domain" description="N-acetyltransferase" evidence="1">
    <location>
        <begin position="5"/>
        <end position="155"/>
    </location>
</feature>
<dbReference type="PANTHER" id="PTHR43305:SF1">
    <property type="entry name" value="FAMILY N-ACETYLTRANSFERASE, PUTATIVE (AFU_ORTHOLOGUE AFUA_2G01380)-RELATED"/>
    <property type="match status" value="1"/>
</dbReference>
<dbReference type="PROSITE" id="PS51186">
    <property type="entry name" value="GNAT"/>
    <property type="match status" value="1"/>
</dbReference>
<reference evidence="2 3" key="1">
    <citation type="submission" date="2019-07" db="EMBL/GenBank/DDBJ databases">
        <title>Genomic Encyclopedia of Archaeal and Bacterial Type Strains, Phase II (KMG-II): from individual species to whole genera.</title>
        <authorList>
            <person name="Goeker M."/>
        </authorList>
    </citation>
    <scope>NUCLEOTIDE SEQUENCE [LARGE SCALE GENOMIC DNA]</scope>
    <source>
        <strain evidence="2 3">ATCC BAA-1854</strain>
    </source>
</reference>
<gene>
    <name evidence="2" type="ORF">JN11_02801</name>
</gene>
<organism evidence="2 3">
    <name type="scientific">Mucilaginibacter frigoritolerans</name>
    <dbReference type="NCBI Taxonomy" id="652788"/>
    <lineage>
        <taxon>Bacteria</taxon>
        <taxon>Pseudomonadati</taxon>
        <taxon>Bacteroidota</taxon>
        <taxon>Sphingobacteriia</taxon>
        <taxon>Sphingobacteriales</taxon>
        <taxon>Sphingobacteriaceae</taxon>
        <taxon>Mucilaginibacter</taxon>
    </lineage>
</organism>
<dbReference type="InterPro" id="IPR052777">
    <property type="entry name" value="Acetyltransferase_Enz"/>
</dbReference>
<dbReference type="Gene3D" id="3.40.630.30">
    <property type="match status" value="1"/>
</dbReference>
<protein>
    <submittedName>
        <fullName evidence="2">N-acetylglutamate synthase-like GNAT family acetyltransferase</fullName>
    </submittedName>
</protein>
<dbReference type="Proteomes" id="UP000317010">
    <property type="component" value="Unassembled WGS sequence"/>
</dbReference>